<dbReference type="PANTHER" id="PTHR43731:SF14">
    <property type="entry name" value="PRESENILIN-ASSOCIATED RHOMBOID-LIKE PROTEIN, MITOCHONDRIAL"/>
    <property type="match status" value="1"/>
</dbReference>
<feature type="transmembrane region" description="Helical" evidence="7">
    <location>
        <begin position="104"/>
        <end position="126"/>
    </location>
</feature>
<feature type="transmembrane region" description="Helical" evidence="7">
    <location>
        <begin position="21"/>
        <end position="42"/>
    </location>
</feature>
<keyword evidence="5 7" id="KW-1133">Transmembrane helix</keyword>
<feature type="transmembrane region" description="Helical" evidence="7">
    <location>
        <begin position="68"/>
        <end position="92"/>
    </location>
</feature>
<evidence type="ECO:0000256" key="4">
    <source>
        <dbReference type="ARBA" id="ARBA00022801"/>
    </source>
</evidence>
<comment type="subcellular location">
    <subcellularLocation>
        <location evidence="1">Membrane</location>
        <topology evidence="1">Multi-pass membrane protein</topology>
    </subcellularLocation>
</comment>
<dbReference type="GO" id="GO:0016020">
    <property type="term" value="C:membrane"/>
    <property type="evidence" value="ECO:0007669"/>
    <property type="project" value="UniProtKB-SubCell"/>
</dbReference>
<sequence length="290" mass="32973">MGSIIDDLKMQYKFGGITQKLIYWNIACFVVSYVVFGLLRLVDIDVNFIQYVSLSSNPADFLWKPWSIITYAFFHSDLFHIFFNLIILNFSSQLFLTFFNQKQLLGLYILSAIFSGIIFVLSFYLMNVIAPLVGASGAIMAILVAATTYSPLMNVRLLFVGNVKLWHITVVILVIDLLQIRLDNSGGHIAHLAGAFFGFVYVKLLENGTDLSKIVSSIIDFFVNLFKKSPSKPFKKVHKNYKKPAEKTISRIVTKDKTQQQIDEILDKISRSGYDCLTKEEKEFLFKAGK</sequence>
<dbReference type="InterPro" id="IPR046483">
    <property type="entry name" value="DUF6576"/>
</dbReference>
<keyword evidence="3 7" id="KW-0812">Transmembrane</keyword>
<dbReference type="Gene3D" id="1.20.1540.10">
    <property type="entry name" value="Rhomboid-like"/>
    <property type="match status" value="1"/>
</dbReference>
<dbReference type="Pfam" id="PF20216">
    <property type="entry name" value="DUF6576"/>
    <property type="match status" value="1"/>
</dbReference>
<comment type="similarity">
    <text evidence="2">Belongs to the peptidase S54 family.</text>
</comment>
<feature type="transmembrane region" description="Helical" evidence="7">
    <location>
        <begin position="132"/>
        <end position="153"/>
    </location>
</feature>
<dbReference type="GO" id="GO:0004252">
    <property type="term" value="F:serine-type endopeptidase activity"/>
    <property type="evidence" value="ECO:0007669"/>
    <property type="project" value="InterPro"/>
</dbReference>
<evidence type="ECO:0000259" key="8">
    <source>
        <dbReference type="Pfam" id="PF01694"/>
    </source>
</evidence>
<evidence type="ECO:0000256" key="6">
    <source>
        <dbReference type="ARBA" id="ARBA00023136"/>
    </source>
</evidence>
<keyword evidence="11" id="KW-1185">Reference proteome</keyword>
<evidence type="ECO:0000256" key="1">
    <source>
        <dbReference type="ARBA" id="ARBA00004141"/>
    </source>
</evidence>
<proteinExistence type="inferred from homology"/>
<organism evidence="10 11">
    <name type="scientific">Flavobacterium fluvii</name>
    <dbReference type="NCBI Taxonomy" id="468056"/>
    <lineage>
        <taxon>Bacteria</taxon>
        <taxon>Pseudomonadati</taxon>
        <taxon>Bacteroidota</taxon>
        <taxon>Flavobacteriia</taxon>
        <taxon>Flavobacteriales</taxon>
        <taxon>Flavobacteriaceae</taxon>
        <taxon>Flavobacterium</taxon>
    </lineage>
</organism>
<feature type="domain" description="DUF6576" evidence="9">
    <location>
        <begin position="255"/>
        <end position="285"/>
    </location>
</feature>
<feature type="domain" description="Peptidase S54 rhomboid" evidence="8">
    <location>
        <begin position="64"/>
        <end position="204"/>
    </location>
</feature>
<keyword evidence="6 7" id="KW-0472">Membrane</keyword>
<evidence type="ECO:0000259" key="9">
    <source>
        <dbReference type="Pfam" id="PF20216"/>
    </source>
</evidence>
<dbReference type="Proteomes" id="UP000184516">
    <property type="component" value="Unassembled WGS sequence"/>
</dbReference>
<evidence type="ECO:0000313" key="11">
    <source>
        <dbReference type="Proteomes" id="UP000184516"/>
    </source>
</evidence>
<dbReference type="InterPro" id="IPR050925">
    <property type="entry name" value="Rhomboid_protease_S54"/>
</dbReference>
<dbReference type="InterPro" id="IPR022764">
    <property type="entry name" value="Peptidase_S54_rhomboid_dom"/>
</dbReference>
<dbReference type="STRING" id="468056.SAMN05443549_11021"/>
<dbReference type="Pfam" id="PF01694">
    <property type="entry name" value="Rhomboid"/>
    <property type="match status" value="1"/>
</dbReference>
<dbReference type="PANTHER" id="PTHR43731">
    <property type="entry name" value="RHOMBOID PROTEASE"/>
    <property type="match status" value="1"/>
</dbReference>
<protein>
    <submittedName>
        <fullName evidence="10">Membrane associated serine protease, rhomboid family</fullName>
    </submittedName>
</protein>
<feature type="transmembrane region" description="Helical" evidence="7">
    <location>
        <begin position="188"/>
        <end position="205"/>
    </location>
</feature>
<name>A0A1M5PED2_9FLAO</name>
<dbReference type="GO" id="GO:0006508">
    <property type="term" value="P:proteolysis"/>
    <property type="evidence" value="ECO:0007669"/>
    <property type="project" value="UniProtKB-KW"/>
</dbReference>
<evidence type="ECO:0000256" key="5">
    <source>
        <dbReference type="ARBA" id="ARBA00022989"/>
    </source>
</evidence>
<evidence type="ECO:0000256" key="2">
    <source>
        <dbReference type="ARBA" id="ARBA00009045"/>
    </source>
</evidence>
<keyword evidence="4" id="KW-0378">Hydrolase</keyword>
<dbReference type="EMBL" id="FQWB01000010">
    <property type="protein sequence ID" value="SHH00125.1"/>
    <property type="molecule type" value="Genomic_DNA"/>
</dbReference>
<feature type="transmembrane region" description="Helical" evidence="7">
    <location>
        <begin position="165"/>
        <end position="182"/>
    </location>
</feature>
<dbReference type="AlphaFoldDB" id="A0A1M5PED2"/>
<dbReference type="SUPFAM" id="SSF144091">
    <property type="entry name" value="Rhomboid-like"/>
    <property type="match status" value="1"/>
</dbReference>
<evidence type="ECO:0000313" key="10">
    <source>
        <dbReference type="EMBL" id="SHH00125.1"/>
    </source>
</evidence>
<evidence type="ECO:0000256" key="7">
    <source>
        <dbReference type="SAM" id="Phobius"/>
    </source>
</evidence>
<dbReference type="InterPro" id="IPR035952">
    <property type="entry name" value="Rhomboid-like_sf"/>
</dbReference>
<gene>
    <name evidence="10" type="ORF">SAMN05443549_11021</name>
</gene>
<reference evidence="11" key="1">
    <citation type="submission" date="2016-11" db="EMBL/GenBank/DDBJ databases">
        <authorList>
            <person name="Varghese N."/>
            <person name="Submissions S."/>
        </authorList>
    </citation>
    <scope>NUCLEOTIDE SEQUENCE [LARGE SCALE GENOMIC DNA]</scope>
    <source>
        <strain evidence="11">DSM 19978</strain>
    </source>
</reference>
<accession>A0A1M5PED2</accession>
<keyword evidence="10" id="KW-0645">Protease</keyword>
<evidence type="ECO:0000256" key="3">
    <source>
        <dbReference type="ARBA" id="ARBA00022692"/>
    </source>
</evidence>